<proteinExistence type="predicted"/>
<dbReference type="PATRIC" id="fig|1400520.3.peg.1213"/>
<comment type="caution">
    <text evidence="1">The sequence shown here is derived from an EMBL/GenBank/DDBJ whole genome shotgun (WGS) entry which is preliminary data.</text>
</comment>
<dbReference type="eggNOG" id="ENOG5033QC9">
    <property type="taxonomic scope" value="Bacteria"/>
</dbReference>
<dbReference type="Proteomes" id="UP000019247">
    <property type="component" value="Unassembled WGS sequence"/>
</dbReference>
<protein>
    <submittedName>
        <fullName evidence="1">Uncharacterized protein</fullName>
    </submittedName>
</protein>
<dbReference type="STRING" id="1400520.LFAB_06240"/>
<dbReference type="AlphaFoldDB" id="W6T8D2"/>
<dbReference type="EMBL" id="AWWK01000030">
    <property type="protein sequence ID" value="ETY74622.1"/>
    <property type="molecule type" value="Genomic_DNA"/>
</dbReference>
<accession>W6T8D2</accession>
<dbReference type="RefSeq" id="WP_033613794.1">
    <property type="nucleotide sequence ID" value="NZ_KK036483.1"/>
</dbReference>
<evidence type="ECO:0000313" key="2">
    <source>
        <dbReference type="Proteomes" id="UP000019247"/>
    </source>
</evidence>
<sequence>MKENKIPKTDQELQENFNDHLSDLILAANQYDAGKRRHIKIASPILRTLFYKQRYGDIMIKILPEESAIDFANFASSVSIADDAILYGGPVLNGQVPDSDFKKPKKIYLPLFSTESIHWISFEHWWNGRILYVNGEGFKRWELVKYMANQDGGAHEDLALGEKYSKLKRDLFSLEDMNGGHYKELNLALLRQIVHETLLSFDKMNLLPETYTFSEHDSNFSNNTANFSISQMNLSKGEAQTFKYY</sequence>
<name>W6T8D2_9LACO</name>
<reference evidence="1 2" key="1">
    <citation type="journal article" date="2014" name="Genome Announc.">
        <title>Genome Sequence of Lactobacillus fabifermentans Strain T30PCM01, Isolated from Fermenting Grape Marc.</title>
        <authorList>
            <person name="Treu L."/>
            <person name="Vendramin V."/>
            <person name="Bovo B."/>
            <person name="Giacomini A."/>
            <person name="Corich V."/>
            <person name="Campanaro S."/>
        </authorList>
    </citation>
    <scope>NUCLEOTIDE SEQUENCE [LARGE SCALE GENOMIC DNA]</scope>
    <source>
        <strain evidence="1 2">T30PCM01</strain>
    </source>
</reference>
<gene>
    <name evidence="1" type="ORF">LFAB_06240</name>
</gene>
<dbReference type="HOGENOM" id="CLU_087248_0_0_9"/>
<dbReference type="OrthoDB" id="1551235at2"/>
<evidence type="ECO:0000313" key="1">
    <source>
        <dbReference type="EMBL" id="ETY74622.1"/>
    </source>
</evidence>
<organism evidence="1 2">
    <name type="scientific">Lactiplantibacillus fabifermentans T30PCM01</name>
    <dbReference type="NCBI Taxonomy" id="1400520"/>
    <lineage>
        <taxon>Bacteria</taxon>
        <taxon>Bacillati</taxon>
        <taxon>Bacillota</taxon>
        <taxon>Bacilli</taxon>
        <taxon>Lactobacillales</taxon>
        <taxon>Lactobacillaceae</taxon>
        <taxon>Lactiplantibacillus</taxon>
    </lineage>
</organism>